<dbReference type="SUPFAM" id="SSF69047">
    <property type="entry name" value="Hypothetical protein YjbJ"/>
    <property type="match status" value="1"/>
</dbReference>
<feature type="domain" description="CsbD-like" evidence="3">
    <location>
        <begin position="4"/>
        <end position="54"/>
    </location>
</feature>
<dbReference type="OrthoDB" id="4419830at2"/>
<dbReference type="STRING" id="1050174.CEPID_01120"/>
<keyword evidence="5" id="KW-1185">Reference proteome</keyword>
<feature type="compositionally biased region" description="Basic and acidic residues" evidence="2">
    <location>
        <begin position="27"/>
        <end position="37"/>
    </location>
</feature>
<proteinExistence type="inferred from homology"/>
<organism evidence="4 5">
    <name type="scientific">Corynebacterium epidermidicanis</name>
    <dbReference type="NCBI Taxonomy" id="1050174"/>
    <lineage>
        <taxon>Bacteria</taxon>
        <taxon>Bacillati</taxon>
        <taxon>Actinomycetota</taxon>
        <taxon>Actinomycetes</taxon>
        <taxon>Mycobacteriales</taxon>
        <taxon>Corynebacteriaceae</taxon>
        <taxon>Corynebacterium</taxon>
    </lineage>
</organism>
<evidence type="ECO:0000256" key="1">
    <source>
        <dbReference type="ARBA" id="ARBA00009129"/>
    </source>
</evidence>
<dbReference type="KEGG" id="cei:CEPID_01120"/>
<evidence type="ECO:0000313" key="4">
    <source>
        <dbReference type="EMBL" id="AKK02114.1"/>
    </source>
</evidence>
<dbReference type="InterPro" id="IPR036629">
    <property type="entry name" value="YjbJ_sf"/>
</dbReference>
<dbReference type="Pfam" id="PF05532">
    <property type="entry name" value="CsbD"/>
    <property type="match status" value="1"/>
</dbReference>
<reference evidence="4 5" key="1">
    <citation type="submission" date="2015-05" db="EMBL/GenBank/DDBJ databases">
        <title>Complete genome sequence of Corynebacterium epidermidicanis DSM 45586, isolated from the skin of a dog suffering from pruritus.</title>
        <authorList>
            <person name="Ruckert C."/>
            <person name="Albersmeier A."/>
            <person name="Winkler A."/>
            <person name="Tauch A."/>
        </authorList>
    </citation>
    <scope>NUCLEOTIDE SEQUENCE [LARGE SCALE GENOMIC DNA]</scope>
    <source>
        <strain evidence="4 5">DSM 45586</strain>
    </source>
</reference>
<gene>
    <name evidence="4" type="ORF">CEPID_01120</name>
</gene>
<evidence type="ECO:0000313" key="5">
    <source>
        <dbReference type="Proteomes" id="UP000035368"/>
    </source>
</evidence>
<feature type="region of interest" description="Disordered" evidence="2">
    <location>
        <begin position="1"/>
        <end position="37"/>
    </location>
</feature>
<feature type="compositionally biased region" description="Basic and acidic residues" evidence="2">
    <location>
        <begin position="1"/>
        <end position="19"/>
    </location>
</feature>
<comment type="similarity">
    <text evidence="1">Belongs to the UPF0337 (CsbD) family.</text>
</comment>
<dbReference type="RefSeq" id="WP_047239391.1">
    <property type="nucleotide sequence ID" value="NZ_CP011541.1"/>
</dbReference>
<dbReference type="Proteomes" id="UP000035368">
    <property type="component" value="Chromosome"/>
</dbReference>
<accession>A0A0G3GLX3</accession>
<evidence type="ECO:0000256" key="2">
    <source>
        <dbReference type="SAM" id="MobiDB-lite"/>
    </source>
</evidence>
<protein>
    <submittedName>
        <fullName evidence="4">CsbD-like protein</fullName>
    </submittedName>
</protein>
<sequence length="67" mass="7075">MSDFENKVTDLGGKAKESVGEATGNEKLADEGRADQTKADIKDAAEKAKDAVSDTADKVLGSFQKDK</sequence>
<dbReference type="PATRIC" id="fig|1050174.4.peg.228"/>
<dbReference type="AlphaFoldDB" id="A0A0G3GLX3"/>
<dbReference type="Gene3D" id="1.10.1470.10">
    <property type="entry name" value="YjbJ"/>
    <property type="match status" value="1"/>
</dbReference>
<name>A0A0G3GLX3_9CORY</name>
<dbReference type="EMBL" id="CP011541">
    <property type="protein sequence ID" value="AKK02114.1"/>
    <property type="molecule type" value="Genomic_DNA"/>
</dbReference>
<dbReference type="InterPro" id="IPR008462">
    <property type="entry name" value="CsbD"/>
</dbReference>
<evidence type="ECO:0000259" key="3">
    <source>
        <dbReference type="Pfam" id="PF05532"/>
    </source>
</evidence>